<dbReference type="AlphaFoldDB" id="A0AAD9DW52"/>
<comment type="similarity">
    <text evidence="1">Belongs to the interleukin-1 receptor family.</text>
</comment>
<name>A0AAD9DW52_9TELE</name>
<dbReference type="InterPro" id="IPR015621">
    <property type="entry name" value="IL-1_rcpt_fam"/>
</dbReference>
<dbReference type="SUPFAM" id="SSF52200">
    <property type="entry name" value="Toll/Interleukin receptor TIR domain"/>
    <property type="match status" value="1"/>
</dbReference>
<dbReference type="FunFam" id="2.60.40.10:FF:000188">
    <property type="entry name" value="Interleukin-1 receptor accessory protein-like 1"/>
    <property type="match status" value="1"/>
</dbReference>
<dbReference type="Pfam" id="PF01582">
    <property type="entry name" value="TIR"/>
    <property type="match status" value="1"/>
</dbReference>
<dbReference type="SMART" id="SM00255">
    <property type="entry name" value="TIR"/>
    <property type="match status" value="1"/>
</dbReference>
<dbReference type="InterPro" id="IPR003599">
    <property type="entry name" value="Ig_sub"/>
</dbReference>
<dbReference type="PANTHER" id="PTHR11890:SF3">
    <property type="entry name" value="INTERLEUKIN-1 RECEPTOR TYPE 2"/>
    <property type="match status" value="1"/>
</dbReference>
<dbReference type="GO" id="GO:0016787">
    <property type="term" value="F:hydrolase activity"/>
    <property type="evidence" value="ECO:0007669"/>
    <property type="project" value="UniProtKB-KW"/>
</dbReference>
<keyword evidence="13" id="KW-1185">Reference proteome</keyword>
<dbReference type="InterPro" id="IPR013783">
    <property type="entry name" value="Ig-like_fold"/>
</dbReference>
<evidence type="ECO:0000256" key="5">
    <source>
        <dbReference type="ARBA" id="ARBA00023027"/>
    </source>
</evidence>
<dbReference type="SMART" id="SM00409">
    <property type="entry name" value="IG"/>
    <property type="match status" value="3"/>
</dbReference>
<keyword evidence="3" id="KW-0677">Repeat</keyword>
<keyword evidence="5" id="KW-0520">NAD</keyword>
<feature type="transmembrane region" description="Helical" evidence="9">
    <location>
        <begin position="442"/>
        <end position="462"/>
    </location>
</feature>
<dbReference type="Pfam" id="PF13895">
    <property type="entry name" value="Ig_2"/>
    <property type="match status" value="1"/>
</dbReference>
<dbReference type="Gene3D" id="3.40.50.10140">
    <property type="entry name" value="Toll/interleukin-1 receptor homology (TIR) domain"/>
    <property type="match status" value="1"/>
</dbReference>
<evidence type="ECO:0000256" key="1">
    <source>
        <dbReference type="ARBA" id="ARBA00009752"/>
    </source>
</evidence>
<evidence type="ECO:0000259" key="10">
    <source>
        <dbReference type="PROSITE" id="PS50104"/>
    </source>
</evidence>
<evidence type="ECO:0000313" key="13">
    <source>
        <dbReference type="Proteomes" id="UP001239994"/>
    </source>
</evidence>
<sequence>MESANMVSYGGAVVSHSSGLVSHGSSMVFHGSAVVSHSSGLMSHGSSMVFHGSAVVSHSSGLMSHGSSMVSYGSAVVSHSSGLVSHDMSARPFVLLSLAWTVGVSAVGELVLNETVGQEVCKDYEEAFDRVFTVPKEAAYLNCSLVNQCVFDFLNTPYNITWYDLRRGLVVTEEEEGRLIRGTSLLFLNSTMEHQGSYLCVVRTPESCYKQATVVVVDKAEVGECGRPRKALQRLQEAVNDNLVCPLSEYASAADRFSIQWYKDCELLQNSHRFMFMKDKLVLLVRNVSRDDAGFYTCRMTFVLAGVISEVAETIECEINGDWLSRPQVIEPAKEHIKVALGSQLKKLCRVFVPGQNTETHSTKPFWFMNGISVPENPSDRIQQTPIIVRSVSNGVWSERGLLVSKVLEDDFNKSFTCWTENHYGMSIGYFTLHPTDPDLRLPVGLFLAMTALLFIMGVLLYRELKVELVLAFRTVFPFFYESTDGDGKLYDAYVVYPRFQWDTSSERVEIFALKTLPQVLEEHYGYRLFILSRDGLPGQAVANVVEHTMRCCRRLLLLYTAASLCRPEGMVWLEQQMGLHRVLVDGSLTVILLEMEEVKDPSGLPESVRLLREKQGALQAWKRKSMRRWTCWFRKTEEVSEAELALTSSPLPACFWRKVRYNMPVRGKAKPHSRRNMLLAL</sequence>
<dbReference type="InterPro" id="IPR035897">
    <property type="entry name" value="Toll_tir_struct_dom_sf"/>
</dbReference>
<dbReference type="PROSITE" id="PS50104">
    <property type="entry name" value="TIR"/>
    <property type="match status" value="1"/>
</dbReference>
<evidence type="ECO:0000256" key="3">
    <source>
        <dbReference type="ARBA" id="ARBA00022737"/>
    </source>
</evidence>
<keyword evidence="2" id="KW-0732">Signal</keyword>
<dbReference type="SUPFAM" id="SSF48726">
    <property type="entry name" value="Immunoglobulin"/>
    <property type="match status" value="3"/>
</dbReference>
<evidence type="ECO:0000256" key="8">
    <source>
        <dbReference type="ARBA" id="ARBA00023319"/>
    </source>
</evidence>
<dbReference type="Proteomes" id="UP001239994">
    <property type="component" value="Unassembled WGS sequence"/>
</dbReference>
<evidence type="ECO:0000256" key="9">
    <source>
        <dbReference type="SAM" id="Phobius"/>
    </source>
</evidence>
<dbReference type="PROSITE" id="PS50835">
    <property type="entry name" value="IG_LIKE"/>
    <property type="match status" value="2"/>
</dbReference>
<feature type="domain" description="TIR" evidence="10">
    <location>
        <begin position="489"/>
        <end position="664"/>
    </location>
</feature>
<keyword evidence="9" id="KW-1133">Transmembrane helix</keyword>
<protein>
    <submittedName>
        <fullName evidence="12">Uncharacterized protein</fullName>
    </submittedName>
</protein>
<dbReference type="InterPro" id="IPR036179">
    <property type="entry name" value="Ig-like_dom_sf"/>
</dbReference>
<keyword evidence="9" id="KW-0472">Membrane</keyword>
<dbReference type="EMBL" id="JAROKS010000013">
    <property type="protein sequence ID" value="KAK1797685.1"/>
    <property type="molecule type" value="Genomic_DNA"/>
</dbReference>
<proteinExistence type="inferred from homology"/>
<keyword evidence="8" id="KW-0393">Immunoglobulin domain</keyword>
<comment type="caution">
    <text evidence="12">The sequence shown here is derived from an EMBL/GenBank/DDBJ whole genome shotgun (WGS) entry which is preliminary data.</text>
</comment>
<accession>A0AAD9DW52</accession>
<feature type="domain" description="Ig-like" evidence="11">
    <location>
        <begin position="228"/>
        <end position="316"/>
    </location>
</feature>
<dbReference type="PRINTS" id="PR01536">
    <property type="entry name" value="INTRLKN1R12F"/>
</dbReference>
<feature type="domain" description="Ig-like" evidence="11">
    <location>
        <begin position="137"/>
        <end position="215"/>
    </location>
</feature>
<dbReference type="InterPro" id="IPR004074">
    <property type="entry name" value="IL-1_rcpt_I/II-typ"/>
</dbReference>
<dbReference type="PANTHER" id="PTHR11890">
    <property type="entry name" value="INTERLEUKIN-1 RECEPTOR FAMILY MEMBER"/>
    <property type="match status" value="1"/>
</dbReference>
<keyword evidence="7" id="KW-0325">Glycoprotein</keyword>
<dbReference type="GO" id="GO:0004908">
    <property type="term" value="F:interleukin-1 receptor activity"/>
    <property type="evidence" value="ECO:0007669"/>
    <property type="project" value="InterPro"/>
</dbReference>
<evidence type="ECO:0000259" key="11">
    <source>
        <dbReference type="PROSITE" id="PS50835"/>
    </source>
</evidence>
<dbReference type="InterPro" id="IPR000157">
    <property type="entry name" value="TIR_dom"/>
</dbReference>
<dbReference type="Gene3D" id="2.60.40.10">
    <property type="entry name" value="Immunoglobulins"/>
    <property type="match status" value="3"/>
</dbReference>
<evidence type="ECO:0000256" key="4">
    <source>
        <dbReference type="ARBA" id="ARBA00022801"/>
    </source>
</evidence>
<evidence type="ECO:0000256" key="7">
    <source>
        <dbReference type="ARBA" id="ARBA00023180"/>
    </source>
</evidence>
<evidence type="ECO:0000313" key="12">
    <source>
        <dbReference type="EMBL" id="KAK1797685.1"/>
    </source>
</evidence>
<keyword evidence="4" id="KW-0378">Hydrolase</keyword>
<evidence type="ECO:0000256" key="2">
    <source>
        <dbReference type="ARBA" id="ARBA00022729"/>
    </source>
</evidence>
<keyword evidence="9" id="KW-0812">Transmembrane</keyword>
<dbReference type="InterPro" id="IPR007110">
    <property type="entry name" value="Ig-like_dom"/>
</dbReference>
<gene>
    <name evidence="12" type="ORF">P4O66_008048</name>
</gene>
<organism evidence="12 13">
    <name type="scientific">Electrophorus voltai</name>
    <dbReference type="NCBI Taxonomy" id="2609070"/>
    <lineage>
        <taxon>Eukaryota</taxon>
        <taxon>Metazoa</taxon>
        <taxon>Chordata</taxon>
        <taxon>Craniata</taxon>
        <taxon>Vertebrata</taxon>
        <taxon>Euteleostomi</taxon>
        <taxon>Actinopterygii</taxon>
        <taxon>Neopterygii</taxon>
        <taxon>Teleostei</taxon>
        <taxon>Ostariophysi</taxon>
        <taxon>Gymnotiformes</taxon>
        <taxon>Gymnotoidei</taxon>
        <taxon>Gymnotidae</taxon>
        <taxon>Electrophorus</taxon>
    </lineage>
</organism>
<reference evidence="12" key="1">
    <citation type="submission" date="2023-03" db="EMBL/GenBank/DDBJ databases">
        <title>Electrophorus voltai genome.</title>
        <authorList>
            <person name="Bian C."/>
        </authorList>
    </citation>
    <scope>NUCLEOTIDE SEQUENCE</scope>
    <source>
        <strain evidence="12">CB-2022</strain>
        <tissue evidence="12">Muscle</tissue>
    </source>
</reference>
<evidence type="ECO:0000256" key="6">
    <source>
        <dbReference type="ARBA" id="ARBA00023157"/>
    </source>
</evidence>
<keyword evidence="6" id="KW-1015">Disulfide bond</keyword>
<dbReference type="PRINTS" id="PR01537">
    <property type="entry name" value="INTRLKN1R1F"/>
</dbReference>